<dbReference type="NCBIfam" id="NF005486">
    <property type="entry name" value="PRK07093.1"/>
    <property type="match status" value="1"/>
</dbReference>
<dbReference type="InterPro" id="IPR015890">
    <property type="entry name" value="Chorismate_C"/>
</dbReference>
<reference evidence="2 3" key="1">
    <citation type="submission" date="2020-11" db="EMBL/GenBank/DDBJ databases">
        <authorList>
            <person name="Peeters C."/>
        </authorList>
    </citation>
    <scope>NUCLEOTIDE SEQUENCE [LARGE SCALE GENOMIC DNA]</scope>
    <source>
        <strain evidence="2 3">LMG 7974</strain>
    </source>
</reference>
<dbReference type="PANTHER" id="PTHR11236">
    <property type="entry name" value="AMINOBENZOATE/ANTHRANILATE SYNTHASE"/>
    <property type="match status" value="1"/>
</dbReference>
<dbReference type="EC" id="2.6.1.85" evidence="2"/>
<accession>A0ABM8QA11</accession>
<dbReference type="Gene3D" id="3.60.120.10">
    <property type="entry name" value="Anthranilate synthase"/>
    <property type="match status" value="1"/>
</dbReference>
<dbReference type="GO" id="GO:0046820">
    <property type="term" value="F:4-amino-4-deoxychorismate synthase activity"/>
    <property type="evidence" value="ECO:0007669"/>
    <property type="project" value="UniProtKB-EC"/>
</dbReference>
<feature type="domain" description="Chorismate-utilising enzyme C-terminal" evidence="1">
    <location>
        <begin position="64"/>
        <end position="307"/>
    </location>
</feature>
<evidence type="ECO:0000313" key="2">
    <source>
        <dbReference type="EMBL" id="CAD7289611.1"/>
    </source>
</evidence>
<name>A0ABM8QA11_9BACT</name>
<dbReference type="InterPro" id="IPR005801">
    <property type="entry name" value="ADC_synthase"/>
</dbReference>
<proteinExistence type="predicted"/>
<keyword evidence="2" id="KW-0032">Aminotransferase</keyword>
<dbReference type="EMBL" id="CAJHOF010000019">
    <property type="protein sequence ID" value="CAD7289611.1"/>
    <property type="molecule type" value="Genomic_DNA"/>
</dbReference>
<evidence type="ECO:0000313" key="3">
    <source>
        <dbReference type="Proteomes" id="UP000789803"/>
    </source>
</evidence>
<gene>
    <name evidence="2" type="primary">pabB</name>
    <name evidence="2" type="ORF">LMG7974_01688</name>
</gene>
<organism evidence="2 3">
    <name type="scientific">Campylobacter majalis</name>
    <dbReference type="NCBI Taxonomy" id="2790656"/>
    <lineage>
        <taxon>Bacteria</taxon>
        <taxon>Pseudomonadati</taxon>
        <taxon>Campylobacterota</taxon>
        <taxon>Epsilonproteobacteria</taxon>
        <taxon>Campylobacterales</taxon>
        <taxon>Campylobacteraceae</taxon>
        <taxon>Campylobacter</taxon>
    </lineage>
</organism>
<dbReference type="PRINTS" id="PR00095">
    <property type="entry name" value="ANTSNTHASEI"/>
</dbReference>
<dbReference type="Proteomes" id="UP000789803">
    <property type="component" value="Unassembled WGS sequence"/>
</dbReference>
<keyword evidence="3" id="KW-1185">Reference proteome</keyword>
<dbReference type="PANTHER" id="PTHR11236:SF50">
    <property type="entry name" value="AMINODEOXYCHORISMATE SYNTHASE COMPONENT 1"/>
    <property type="match status" value="1"/>
</dbReference>
<protein>
    <submittedName>
        <fullName evidence="2">Aminodeoxychorismate synthase component 1</fullName>
        <ecNumber evidence="2">2.6.1.85</ecNumber>
    </submittedName>
</protein>
<keyword evidence="2" id="KW-0808">Transferase</keyword>
<comment type="caution">
    <text evidence="2">The sequence shown here is derived from an EMBL/GenBank/DDBJ whole genome shotgun (WGS) entry which is preliminary data.</text>
</comment>
<dbReference type="InterPro" id="IPR019999">
    <property type="entry name" value="Anth_synth_I-like"/>
</dbReference>
<sequence length="312" mass="35972">MERTSLNIQNNGSAFIALYSYDEPEHNIICHPSRAYKYGLEFHINKRSNADIKYSFEKFPPSLDEYKRAFDNVRQAQLRGDSYLLNLCRKSKIKTNLSLDEIFKYASAKLVLHKKDEFVCFSPEPFVTIYKGFIHTFPMKGTINALTPNAKQTLLDDAKELSEQAMITDLMRNDLSMVADDVRVCKFRYFTKAKDLYQTSTYIKGKIKSEFYAKFGLKYDEIFASLLPAGSITGTPKHESVKIIKANEPDKRGFYTGVFVYFDGKICKSYVLIRFIKKEPDGLYFHSGGGITLDSDLMDEYNELTEKIYLPF</sequence>
<dbReference type="RefSeq" id="WP_229933460.1">
    <property type="nucleotide sequence ID" value="NZ_CAJHOF010000019.1"/>
</dbReference>
<dbReference type="SUPFAM" id="SSF56322">
    <property type="entry name" value="ADC synthase"/>
    <property type="match status" value="1"/>
</dbReference>
<evidence type="ECO:0000259" key="1">
    <source>
        <dbReference type="Pfam" id="PF00425"/>
    </source>
</evidence>
<dbReference type="Pfam" id="PF00425">
    <property type="entry name" value="Chorismate_bind"/>
    <property type="match status" value="1"/>
</dbReference>